<dbReference type="AlphaFoldDB" id="K0TE49"/>
<feature type="region of interest" description="Disordered" evidence="1">
    <location>
        <begin position="45"/>
        <end position="230"/>
    </location>
</feature>
<feature type="non-terminal residue" evidence="2">
    <location>
        <position position="1"/>
    </location>
</feature>
<gene>
    <name evidence="2" type="ORF">THAOC_01200</name>
</gene>
<feature type="compositionally biased region" description="Basic and acidic residues" evidence="1">
    <location>
        <begin position="277"/>
        <end position="296"/>
    </location>
</feature>
<evidence type="ECO:0000313" key="3">
    <source>
        <dbReference type="Proteomes" id="UP000266841"/>
    </source>
</evidence>
<sequence>TLLTFGWRVATALKYEWSLEDDGGAKAAADGEDFADGEGRGLLAAPSVLTGSVHPRTDRDRASAGEGTRTAVASRVSAGEAEEAEGRGNTRAEQRGLSSRHFVGTGRGRPGSRPSSALAASTSAASKGGRRRRPIIGMKTAGGSCRTADELAGRAPTEIGRGTERLISDFALVEDDGWKNKSPAGSAGLEGRGNDSLPREAGRRRGTAFRPRKPADGPRGGVIARGGARATKTEGWALECFRGARRCERAQQPDGREGVRQRSLRADTKTFTASANCRREQHARTSRPAREEDPVSRSRRWGA</sequence>
<comment type="caution">
    <text evidence="2">The sequence shown here is derived from an EMBL/GenBank/DDBJ whole genome shotgun (WGS) entry which is preliminary data.</text>
</comment>
<proteinExistence type="predicted"/>
<evidence type="ECO:0000313" key="2">
    <source>
        <dbReference type="EMBL" id="EJK76998.1"/>
    </source>
</evidence>
<organism evidence="2 3">
    <name type="scientific">Thalassiosira oceanica</name>
    <name type="common">Marine diatom</name>
    <dbReference type="NCBI Taxonomy" id="159749"/>
    <lineage>
        <taxon>Eukaryota</taxon>
        <taxon>Sar</taxon>
        <taxon>Stramenopiles</taxon>
        <taxon>Ochrophyta</taxon>
        <taxon>Bacillariophyta</taxon>
        <taxon>Coscinodiscophyceae</taxon>
        <taxon>Thalassiosirophycidae</taxon>
        <taxon>Thalassiosirales</taxon>
        <taxon>Thalassiosiraceae</taxon>
        <taxon>Thalassiosira</taxon>
    </lineage>
</organism>
<evidence type="ECO:0000256" key="1">
    <source>
        <dbReference type="SAM" id="MobiDB-lite"/>
    </source>
</evidence>
<keyword evidence="3" id="KW-1185">Reference proteome</keyword>
<protein>
    <submittedName>
        <fullName evidence="2">Uncharacterized protein</fullName>
    </submittedName>
</protein>
<dbReference type="Proteomes" id="UP000266841">
    <property type="component" value="Unassembled WGS sequence"/>
</dbReference>
<name>K0TE49_THAOC</name>
<dbReference type="EMBL" id="AGNL01001438">
    <property type="protein sequence ID" value="EJK76998.1"/>
    <property type="molecule type" value="Genomic_DNA"/>
</dbReference>
<accession>K0TE49</accession>
<feature type="region of interest" description="Disordered" evidence="1">
    <location>
        <begin position="21"/>
        <end position="40"/>
    </location>
</feature>
<feature type="compositionally biased region" description="Basic and acidic residues" evidence="1">
    <location>
        <begin position="248"/>
        <end position="268"/>
    </location>
</feature>
<reference evidence="2 3" key="1">
    <citation type="journal article" date="2012" name="Genome Biol.">
        <title>Genome and low-iron response of an oceanic diatom adapted to chronic iron limitation.</title>
        <authorList>
            <person name="Lommer M."/>
            <person name="Specht M."/>
            <person name="Roy A.S."/>
            <person name="Kraemer L."/>
            <person name="Andreson R."/>
            <person name="Gutowska M.A."/>
            <person name="Wolf J."/>
            <person name="Bergner S.V."/>
            <person name="Schilhabel M.B."/>
            <person name="Klostermeier U.C."/>
            <person name="Beiko R.G."/>
            <person name="Rosenstiel P."/>
            <person name="Hippler M."/>
            <person name="Laroche J."/>
        </authorList>
    </citation>
    <scope>NUCLEOTIDE SEQUENCE [LARGE SCALE GENOMIC DNA]</scope>
    <source>
        <strain evidence="2 3">CCMP1005</strain>
    </source>
</reference>
<feature type="compositionally biased region" description="Low complexity" evidence="1">
    <location>
        <begin position="111"/>
        <end position="127"/>
    </location>
</feature>
<feature type="region of interest" description="Disordered" evidence="1">
    <location>
        <begin position="248"/>
        <end position="303"/>
    </location>
</feature>
<feature type="compositionally biased region" description="Basic and acidic residues" evidence="1">
    <location>
        <begin position="84"/>
        <end position="94"/>
    </location>
</feature>